<protein>
    <submittedName>
        <fullName evidence="6">GTPase domain-containing protein</fullName>
    </submittedName>
</protein>
<gene>
    <name evidence="6" type="ORF">OMM_02797</name>
</gene>
<evidence type="ECO:0000313" key="6">
    <source>
        <dbReference type="EMBL" id="ETR71034.1"/>
    </source>
</evidence>
<reference evidence="7" key="1">
    <citation type="submission" date="2012-11" db="EMBL/GenBank/DDBJ databases">
        <authorList>
            <person name="Lucero-Rivera Y.E."/>
            <person name="Tovar-Ramirez D."/>
        </authorList>
    </citation>
    <scope>NUCLEOTIDE SEQUENCE [LARGE SCALE GENOMIC DNA]</scope>
    <source>
        <strain evidence="7">Araruama</strain>
    </source>
</reference>
<dbReference type="Pfam" id="PF05128">
    <property type="entry name" value="DUF697"/>
    <property type="match status" value="1"/>
</dbReference>
<feature type="transmembrane region" description="Helical" evidence="5">
    <location>
        <begin position="79"/>
        <end position="98"/>
    </location>
</feature>
<proteinExistence type="predicted"/>
<evidence type="ECO:0000256" key="1">
    <source>
        <dbReference type="ARBA" id="ARBA00004141"/>
    </source>
</evidence>
<evidence type="ECO:0000313" key="7">
    <source>
        <dbReference type="Proteomes" id="UP000189670"/>
    </source>
</evidence>
<dbReference type="EMBL" id="ATBP01000331">
    <property type="protein sequence ID" value="ETR71034.1"/>
    <property type="molecule type" value="Genomic_DNA"/>
</dbReference>
<comment type="caution">
    <text evidence="6">The sequence shown here is derived from an EMBL/GenBank/DDBJ whole genome shotgun (WGS) entry which is preliminary data.</text>
</comment>
<dbReference type="InterPro" id="IPR021147">
    <property type="entry name" value="DUF697"/>
</dbReference>
<sequence>MSEQTEEKKVNDQDAEILLSKEKAEELIRKHTYGTMALGLVPIPFVDFVGVAAIQLNMVRKIANTYEIPFSQEAFKNTIGALIGGAIPGLAGMPISSLMKTIPIVGQGLGALSMPVVAGASTYAIGKVFYRHFASGGSFLTFDVDKARDYYQEQFKKGETIVSEMMKKNKEGNTSKESEA</sequence>
<organism evidence="6 7">
    <name type="scientific">Candidatus Magnetoglobus multicellularis str. Araruama</name>
    <dbReference type="NCBI Taxonomy" id="890399"/>
    <lineage>
        <taxon>Bacteria</taxon>
        <taxon>Pseudomonadati</taxon>
        <taxon>Thermodesulfobacteriota</taxon>
        <taxon>Desulfobacteria</taxon>
        <taxon>Desulfobacterales</taxon>
        <taxon>Desulfobacteraceae</taxon>
        <taxon>Candidatus Magnetoglobus</taxon>
    </lineage>
</organism>
<keyword evidence="3 5" id="KW-1133">Transmembrane helix</keyword>
<evidence type="ECO:0000256" key="3">
    <source>
        <dbReference type="ARBA" id="ARBA00022989"/>
    </source>
</evidence>
<dbReference type="GO" id="GO:0016020">
    <property type="term" value="C:membrane"/>
    <property type="evidence" value="ECO:0007669"/>
    <property type="project" value="UniProtKB-SubCell"/>
</dbReference>
<evidence type="ECO:0000256" key="2">
    <source>
        <dbReference type="ARBA" id="ARBA00022692"/>
    </source>
</evidence>
<dbReference type="Proteomes" id="UP000189670">
    <property type="component" value="Unassembled WGS sequence"/>
</dbReference>
<feature type="transmembrane region" description="Helical" evidence="5">
    <location>
        <begin position="104"/>
        <end position="125"/>
    </location>
</feature>
<keyword evidence="4 5" id="KW-0472">Membrane</keyword>
<name>A0A1V1P8C5_9BACT</name>
<evidence type="ECO:0000256" key="4">
    <source>
        <dbReference type="ARBA" id="ARBA00023136"/>
    </source>
</evidence>
<accession>A0A1V1P8C5</accession>
<dbReference type="AlphaFoldDB" id="A0A1V1P8C5"/>
<evidence type="ECO:0000256" key="5">
    <source>
        <dbReference type="SAM" id="Phobius"/>
    </source>
</evidence>
<feature type="transmembrane region" description="Helical" evidence="5">
    <location>
        <begin position="36"/>
        <end position="58"/>
    </location>
</feature>
<comment type="subcellular location">
    <subcellularLocation>
        <location evidence="1">Membrane</location>
        <topology evidence="1">Multi-pass membrane protein</topology>
    </subcellularLocation>
</comment>
<keyword evidence="2 5" id="KW-0812">Transmembrane</keyword>